<feature type="non-terminal residue" evidence="1">
    <location>
        <position position="1"/>
    </location>
</feature>
<sequence>IDENEGHRLLAYLCTKELENVKLKGVDNLQFSATEMYALYHGAHHMLHEGVKREPHKLDEVTKAYIIDLEVVCAKTFVNSTLATEDLLWFKEQGIFTLLSKDNQSIVDTLLFLLRKNLRLLRDNPRTFLQTILNQGGKVLTVEASNLLRNKYPEIPYMGVVHKETRQGSVLDYMVCECDNGMLQLWSLQTGRLVWTRPVVVEKSFKRIGWSFVCRKLPSVDAFLLLRSVLFHPTKECILPGILSQAYTMDGDLKPLFPGCNCRFSVCSISGDKTKILTNCLESSKCLVLWSSENGSEVDRILEDEHILSFAWSGDGRLLAISHFSGLISLYDVMCNFRKLTQMTTPEVCGM</sequence>
<accession>A0ABN8QW08</accession>
<dbReference type="Proteomes" id="UP001159427">
    <property type="component" value="Unassembled WGS sequence"/>
</dbReference>
<keyword evidence="2" id="KW-1185">Reference proteome</keyword>
<dbReference type="Gene3D" id="2.130.10.10">
    <property type="entry name" value="YVTN repeat-like/Quinoprotein amine dehydrogenase"/>
    <property type="match status" value="1"/>
</dbReference>
<dbReference type="InterPro" id="IPR036322">
    <property type="entry name" value="WD40_repeat_dom_sf"/>
</dbReference>
<evidence type="ECO:0000313" key="2">
    <source>
        <dbReference type="Proteomes" id="UP001159427"/>
    </source>
</evidence>
<reference evidence="1 2" key="1">
    <citation type="submission" date="2022-05" db="EMBL/GenBank/DDBJ databases">
        <authorList>
            <consortium name="Genoscope - CEA"/>
            <person name="William W."/>
        </authorList>
    </citation>
    <scope>NUCLEOTIDE SEQUENCE [LARGE SCALE GENOMIC DNA]</scope>
</reference>
<comment type="caution">
    <text evidence="1">The sequence shown here is derived from an EMBL/GenBank/DDBJ whole genome shotgun (WGS) entry which is preliminary data.</text>
</comment>
<dbReference type="InterPro" id="IPR015943">
    <property type="entry name" value="WD40/YVTN_repeat-like_dom_sf"/>
</dbReference>
<proteinExistence type="predicted"/>
<gene>
    <name evidence="1" type="ORF">PEVE_00007784</name>
</gene>
<dbReference type="SUPFAM" id="SSF50978">
    <property type="entry name" value="WD40 repeat-like"/>
    <property type="match status" value="1"/>
</dbReference>
<organism evidence="1 2">
    <name type="scientific">Porites evermanni</name>
    <dbReference type="NCBI Taxonomy" id="104178"/>
    <lineage>
        <taxon>Eukaryota</taxon>
        <taxon>Metazoa</taxon>
        <taxon>Cnidaria</taxon>
        <taxon>Anthozoa</taxon>
        <taxon>Hexacorallia</taxon>
        <taxon>Scleractinia</taxon>
        <taxon>Fungiina</taxon>
        <taxon>Poritidae</taxon>
        <taxon>Porites</taxon>
    </lineage>
</organism>
<evidence type="ECO:0000313" key="1">
    <source>
        <dbReference type="EMBL" id="CAH3171243.1"/>
    </source>
</evidence>
<dbReference type="EMBL" id="CALNXI010001520">
    <property type="protein sequence ID" value="CAH3171243.1"/>
    <property type="molecule type" value="Genomic_DNA"/>
</dbReference>
<name>A0ABN8QW08_9CNID</name>
<feature type="non-terminal residue" evidence="1">
    <location>
        <position position="351"/>
    </location>
</feature>
<protein>
    <submittedName>
        <fullName evidence="1">Uncharacterized protein</fullName>
    </submittedName>
</protein>